<proteinExistence type="inferred from homology"/>
<evidence type="ECO:0000256" key="2">
    <source>
        <dbReference type="ARBA" id="ARBA00008114"/>
    </source>
</evidence>
<dbReference type="InterPro" id="IPR027469">
    <property type="entry name" value="Cation_efflux_TMD_sf"/>
</dbReference>
<evidence type="ECO:0000256" key="5">
    <source>
        <dbReference type="ARBA" id="ARBA00022989"/>
    </source>
</evidence>
<keyword evidence="6 8" id="KW-0472">Membrane</keyword>
<evidence type="ECO:0000313" key="12">
    <source>
        <dbReference type="Proteomes" id="UP000231932"/>
    </source>
</evidence>
<evidence type="ECO:0000256" key="1">
    <source>
        <dbReference type="ARBA" id="ARBA00004141"/>
    </source>
</evidence>
<evidence type="ECO:0000256" key="6">
    <source>
        <dbReference type="ARBA" id="ARBA00023136"/>
    </source>
</evidence>
<dbReference type="Pfam" id="PF16916">
    <property type="entry name" value="ZT_dimer"/>
    <property type="match status" value="1"/>
</dbReference>
<feature type="region of interest" description="Disordered" evidence="7">
    <location>
        <begin position="1"/>
        <end position="22"/>
    </location>
</feature>
<dbReference type="GO" id="GO:0016020">
    <property type="term" value="C:membrane"/>
    <property type="evidence" value="ECO:0007669"/>
    <property type="project" value="UniProtKB-SubCell"/>
</dbReference>
<keyword evidence="3" id="KW-0813">Transport</keyword>
<dbReference type="Proteomes" id="UP000231932">
    <property type="component" value="Chromosome"/>
</dbReference>
<dbReference type="Gene3D" id="3.30.70.1350">
    <property type="entry name" value="Cation efflux protein, cytoplasmic domain"/>
    <property type="match status" value="1"/>
</dbReference>
<keyword evidence="4 8" id="KW-0812">Transmembrane</keyword>
<feature type="domain" description="Cation efflux protein transmembrane" evidence="9">
    <location>
        <begin position="36"/>
        <end position="225"/>
    </location>
</feature>
<feature type="domain" description="Cation efflux protein cytoplasmic" evidence="10">
    <location>
        <begin position="233"/>
        <end position="309"/>
    </location>
</feature>
<evidence type="ECO:0000259" key="10">
    <source>
        <dbReference type="Pfam" id="PF16916"/>
    </source>
</evidence>
<evidence type="ECO:0000256" key="4">
    <source>
        <dbReference type="ARBA" id="ARBA00022692"/>
    </source>
</evidence>
<sequence length="350" mass="38048">MGFGHGHSHHHDGGHSHTHRGVDSSIVQDKEATRVLMISFVGLLVTGIVQAAFVALSGSVALLADTIHNFGDAFTSIPLWFAFILSRRLPTRRFPYGLNRTEDIAGLFIVLVILVSAIVAAYESVLKLIHSSSINHLGVVALASVIGFLGNEMVAVYRIRMGKKIGSAALIADGHHARVDGLTSLAVLIGVVGAWLGYPIVDPIVGLGITLMILLIVKDSAKTVLTRILDGIEPEKIDAMAASAASVSGVLKVNDVKARWFGHEVLADISITVNSNLSVKDAHQIAKNVIHRLQHDIDHLSTVQVHVDPVEEQGESFHHRESFHGYHGQDHDHGHNHHHRLVRRHSRIHP</sequence>
<feature type="compositionally biased region" description="Basic residues" evidence="7">
    <location>
        <begin position="1"/>
        <end position="19"/>
    </location>
</feature>
<reference evidence="12" key="1">
    <citation type="submission" date="2017-11" db="EMBL/GenBank/DDBJ databases">
        <title>Complete Genome Sequence of Kyrpidia sp. Strain EA-1, a thermophilic, hydrogen-oxidizing Bacterium, isolated from the Azores.</title>
        <authorList>
            <person name="Reiner J.E."/>
            <person name="Lapp C.J."/>
            <person name="Bunk B."/>
            <person name="Gescher J."/>
        </authorList>
    </citation>
    <scope>NUCLEOTIDE SEQUENCE [LARGE SCALE GENOMIC DNA]</scope>
    <source>
        <strain evidence="12">EA-1</strain>
    </source>
</reference>
<dbReference type="SUPFAM" id="SSF160240">
    <property type="entry name" value="Cation efflux protein cytoplasmic domain-like"/>
    <property type="match status" value="1"/>
</dbReference>
<organism evidence="11 12">
    <name type="scientific">Kyrpidia spormannii</name>
    <dbReference type="NCBI Taxonomy" id="2055160"/>
    <lineage>
        <taxon>Bacteria</taxon>
        <taxon>Bacillati</taxon>
        <taxon>Bacillota</taxon>
        <taxon>Bacilli</taxon>
        <taxon>Bacillales</taxon>
        <taxon>Alicyclobacillaceae</taxon>
        <taxon>Kyrpidia</taxon>
    </lineage>
</organism>
<dbReference type="SUPFAM" id="SSF161111">
    <property type="entry name" value="Cation efflux protein transmembrane domain-like"/>
    <property type="match status" value="1"/>
</dbReference>
<evidence type="ECO:0000313" key="11">
    <source>
        <dbReference type="EMBL" id="ATY83905.1"/>
    </source>
</evidence>
<feature type="transmembrane region" description="Helical" evidence="8">
    <location>
        <begin position="35"/>
        <end position="55"/>
    </location>
</feature>
<feature type="transmembrane region" description="Helical" evidence="8">
    <location>
        <begin position="105"/>
        <end position="122"/>
    </location>
</feature>
<dbReference type="Gene3D" id="1.20.1510.10">
    <property type="entry name" value="Cation efflux protein transmembrane domain"/>
    <property type="match status" value="1"/>
</dbReference>
<feature type="transmembrane region" description="Helical" evidence="8">
    <location>
        <begin position="134"/>
        <end position="159"/>
    </location>
</feature>
<feature type="transmembrane region" description="Helical" evidence="8">
    <location>
        <begin position="67"/>
        <end position="85"/>
    </location>
</feature>
<accession>A0A2K8N411</accession>
<gene>
    <name evidence="11" type="ORF">CVV65_02110</name>
</gene>
<comment type="similarity">
    <text evidence="2">Belongs to the cation diffusion facilitator (CDF) transporter (TC 2.A.4) family.</text>
</comment>
<dbReference type="InterPro" id="IPR058533">
    <property type="entry name" value="Cation_efflux_TM"/>
</dbReference>
<evidence type="ECO:0000256" key="7">
    <source>
        <dbReference type="SAM" id="MobiDB-lite"/>
    </source>
</evidence>
<feature type="region of interest" description="Disordered" evidence="7">
    <location>
        <begin position="327"/>
        <end position="350"/>
    </location>
</feature>
<dbReference type="InterPro" id="IPR050291">
    <property type="entry name" value="CDF_Transporter"/>
</dbReference>
<dbReference type="InterPro" id="IPR027470">
    <property type="entry name" value="Cation_efflux_CTD"/>
</dbReference>
<protein>
    <submittedName>
        <fullName evidence="11">Cation transporter</fullName>
    </submittedName>
</protein>
<feature type="transmembrane region" description="Helical" evidence="8">
    <location>
        <begin position="179"/>
        <end position="198"/>
    </location>
</feature>
<keyword evidence="5 8" id="KW-1133">Transmembrane helix</keyword>
<dbReference type="RefSeq" id="WP_100666741.1">
    <property type="nucleotide sequence ID" value="NZ_CP024955.1"/>
</dbReference>
<dbReference type="AlphaFoldDB" id="A0A2K8N411"/>
<dbReference type="PANTHER" id="PTHR43840:SF15">
    <property type="entry name" value="MITOCHONDRIAL METAL TRANSPORTER 1-RELATED"/>
    <property type="match status" value="1"/>
</dbReference>
<evidence type="ECO:0000256" key="3">
    <source>
        <dbReference type="ARBA" id="ARBA00022448"/>
    </source>
</evidence>
<keyword evidence="12" id="KW-1185">Reference proteome</keyword>
<evidence type="ECO:0000259" key="9">
    <source>
        <dbReference type="Pfam" id="PF01545"/>
    </source>
</evidence>
<dbReference type="Pfam" id="PF01545">
    <property type="entry name" value="Cation_efflux"/>
    <property type="match status" value="1"/>
</dbReference>
<evidence type="ECO:0000256" key="8">
    <source>
        <dbReference type="SAM" id="Phobius"/>
    </source>
</evidence>
<feature type="transmembrane region" description="Helical" evidence="8">
    <location>
        <begin position="204"/>
        <end position="221"/>
    </location>
</feature>
<dbReference type="InterPro" id="IPR036837">
    <property type="entry name" value="Cation_efflux_CTD_sf"/>
</dbReference>
<dbReference type="NCBIfam" id="TIGR01297">
    <property type="entry name" value="CDF"/>
    <property type="match status" value="1"/>
</dbReference>
<comment type="subcellular location">
    <subcellularLocation>
        <location evidence="1">Membrane</location>
        <topology evidence="1">Multi-pass membrane protein</topology>
    </subcellularLocation>
</comment>
<dbReference type="InterPro" id="IPR002524">
    <property type="entry name" value="Cation_efflux"/>
</dbReference>
<dbReference type="GO" id="GO:0008324">
    <property type="term" value="F:monoatomic cation transmembrane transporter activity"/>
    <property type="evidence" value="ECO:0007669"/>
    <property type="project" value="InterPro"/>
</dbReference>
<dbReference type="FunFam" id="1.20.1510.10:FF:000006">
    <property type="entry name" value="Divalent cation efflux transporter"/>
    <property type="match status" value="1"/>
</dbReference>
<feature type="compositionally biased region" description="Basic residues" evidence="7">
    <location>
        <begin position="334"/>
        <end position="350"/>
    </location>
</feature>
<name>A0A2K8N411_9BACL</name>
<dbReference type="OrthoDB" id="9806522at2"/>
<dbReference type="KEGG" id="kyr:CVV65_02110"/>
<dbReference type="EMBL" id="CP024955">
    <property type="protein sequence ID" value="ATY83905.1"/>
    <property type="molecule type" value="Genomic_DNA"/>
</dbReference>
<dbReference type="PANTHER" id="PTHR43840">
    <property type="entry name" value="MITOCHONDRIAL METAL TRANSPORTER 1-RELATED"/>
    <property type="match status" value="1"/>
</dbReference>